<dbReference type="AlphaFoldDB" id="A0A1X7AFY5"/>
<evidence type="ECO:0000313" key="3">
    <source>
        <dbReference type="EMBL" id="SMA38847.1"/>
    </source>
</evidence>
<reference evidence="3 4" key="1">
    <citation type="submission" date="2017-03" db="EMBL/GenBank/DDBJ databases">
        <authorList>
            <person name="Afonso C.L."/>
            <person name="Miller P.J."/>
            <person name="Scott M.A."/>
            <person name="Spackman E."/>
            <person name="Goraichik I."/>
            <person name="Dimitrov K.M."/>
            <person name="Suarez D.L."/>
            <person name="Swayne D.E."/>
        </authorList>
    </citation>
    <scope>NUCLEOTIDE SEQUENCE [LARGE SCALE GENOMIC DNA]</scope>
    <source>
        <strain evidence="3">SB41UT1</strain>
    </source>
</reference>
<name>A0A1X7AFY5_9GAMM</name>
<feature type="chain" id="PRO_5012485321" description="Acid shock protein" evidence="2">
    <location>
        <begin position="25"/>
        <end position="88"/>
    </location>
</feature>
<protein>
    <recommendedName>
        <fullName evidence="5">Acid shock protein</fullName>
    </recommendedName>
</protein>
<feature type="region of interest" description="Disordered" evidence="1">
    <location>
        <begin position="43"/>
        <end position="68"/>
    </location>
</feature>
<evidence type="ECO:0000256" key="2">
    <source>
        <dbReference type="SAM" id="SignalP"/>
    </source>
</evidence>
<feature type="compositionally biased region" description="Basic and acidic residues" evidence="1">
    <location>
        <begin position="43"/>
        <end position="61"/>
    </location>
</feature>
<dbReference type="EMBL" id="FWPT01000002">
    <property type="protein sequence ID" value="SMA38847.1"/>
    <property type="molecule type" value="Genomic_DNA"/>
</dbReference>
<keyword evidence="4" id="KW-1185">Reference proteome</keyword>
<evidence type="ECO:0008006" key="5">
    <source>
        <dbReference type="Google" id="ProtNLM"/>
    </source>
</evidence>
<dbReference type="RefSeq" id="WP_087107395.1">
    <property type="nucleotide sequence ID" value="NZ_CBCSCN010000001.1"/>
</dbReference>
<dbReference type="Proteomes" id="UP000196573">
    <property type="component" value="Unassembled WGS sequence"/>
</dbReference>
<keyword evidence="2" id="KW-0732">Signal</keyword>
<proteinExistence type="predicted"/>
<evidence type="ECO:0000256" key="1">
    <source>
        <dbReference type="SAM" id="MobiDB-lite"/>
    </source>
</evidence>
<accession>A0A1X7AFY5</accession>
<organism evidence="3 4">
    <name type="scientific">Parendozoicomonas haliclonae</name>
    <dbReference type="NCBI Taxonomy" id="1960125"/>
    <lineage>
        <taxon>Bacteria</taxon>
        <taxon>Pseudomonadati</taxon>
        <taxon>Pseudomonadota</taxon>
        <taxon>Gammaproteobacteria</taxon>
        <taxon>Oceanospirillales</taxon>
        <taxon>Endozoicomonadaceae</taxon>
        <taxon>Parendozoicomonas</taxon>
    </lineage>
</organism>
<gene>
    <name evidence="3" type="ORF">EHSB41UT_00934</name>
</gene>
<sequence>MKKLVTMALCVAFAAPFTLPAAYAEEEVDLSAAKEKFSEVRQKRYEKADDDQKAKMDERKAKWQTLSDEDKEKTIKKFREKRQARKES</sequence>
<evidence type="ECO:0000313" key="4">
    <source>
        <dbReference type="Proteomes" id="UP000196573"/>
    </source>
</evidence>
<feature type="signal peptide" evidence="2">
    <location>
        <begin position="1"/>
        <end position="24"/>
    </location>
</feature>